<protein>
    <submittedName>
        <fullName evidence="2">Uncharacterized protein</fullName>
    </submittedName>
</protein>
<dbReference type="Proteomes" id="UP001234178">
    <property type="component" value="Unassembled WGS sequence"/>
</dbReference>
<name>A0ABR0B050_9CRUS</name>
<feature type="compositionally biased region" description="Basic residues" evidence="1">
    <location>
        <begin position="138"/>
        <end position="160"/>
    </location>
</feature>
<sequence length="160" mass="18214">MKNDTDFQEQTDNWLKELNGIALKKKGQLMSFWGKQACKEKDNSQLEFSVNSKQFCEPESDGEQELMLKIVGTSTGNENNKSTTTRVATVQNELESKRKILNSDLVGLIERQKAGLISKSQEEESKNKKAQIAELKATLKRKKAEQERSKKHRANKKAKI</sequence>
<comment type="caution">
    <text evidence="2">The sequence shown here is derived from an EMBL/GenBank/DDBJ whole genome shotgun (WGS) entry which is preliminary data.</text>
</comment>
<dbReference type="PANTHER" id="PTHR46954">
    <property type="entry name" value="C2H2-TYPE DOMAIN-CONTAINING PROTEIN"/>
    <property type="match status" value="1"/>
</dbReference>
<evidence type="ECO:0000313" key="2">
    <source>
        <dbReference type="EMBL" id="KAK4030758.1"/>
    </source>
</evidence>
<accession>A0ABR0B050</accession>
<evidence type="ECO:0000256" key="1">
    <source>
        <dbReference type="SAM" id="MobiDB-lite"/>
    </source>
</evidence>
<organism evidence="2 3">
    <name type="scientific">Daphnia magna</name>
    <dbReference type="NCBI Taxonomy" id="35525"/>
    <lineage>
        <taxon>Eukaryota</taxon>
        <taxon>Metazoa</taxon>
        <taxon>Ecdysozoa</taxon>
        <taxon>Arthropoda</taxon>
        <taxon>Crustacea</taxon>
        <taxon>Branchiopoda</taxon>
        <taxon>Diplostraca</taxon>
        <taxon>Cladocera</taxon>
        <taxon>Anomopoda</taxon>
        <taxon>Daphniidae</taxon>
        <taxon>Daphnia</taxon>
    </lineage>
</organism>
<keyword evidence="3" id="KW-1185">Reference proteome</keyword>
<proteinExistence type="predicted"/>
<gene>
    <name evidence="2" type="ORF">OUZ56_024097</name>
</gene>
<feature type="region of interest" description="Disordered" evidence="1">
    <location>
        <begin position="135"/>
        <end position="160"/>
    </location>
</feature>
<evidence type="ECO:0000313" key="3">
    <source>
        <dbReference type="Proteomes" id="UP001234178"/>
    </source>
</evidence>
<reference evidence="2 3" key="1">
    <citation type="journal article" date="2023" name="Nucleic Acids Res.">
        <title>The hologenome of Daphnia magna reveals possible DNA methylation and microbiome-mediated evolution of the host genome.</title>
        <authorList>
            <person name="Chaturvedi A."/>
            <person name="Li X."/>
            <person name="Dhandapani V."/>
            <person name="Marshall H."/>
            <person name="Kissane S."/>
            <person name="Cuenca-Cambronero M."/>
            <person name="Asole G."/>
            <person name="Calvet F."/>
            <person name="Ruiz-Romero M."/>
            <person name="Marangio P."/>
            <person name="Guigo R."/>
            <person name="Rago D."/>
            <person name="Mirbahai L."/>
            <person name="Eastwood N."/>
            <person name="Colbourne J.K."/>
            <person name="Zhou J."/>
            <person name="Mallon E."/>
            <person name="Orsini L."/>
        </authorList>
    </citation>
    <scope>NUCLEOTIDE SEQUENCE [LARGE SCALE GENOMIC DNA]</scope>
    <source>
        <strain evidence="2">LRV0_1</strain>
    </source>
</reference>
<dbReference type="EMBL" id="JAOYFB010000039">
    <property type="protein sequence ID" value="KAK4030758.1"/>
    <property type="molecule type" value="Genomic_DNA"/>
</dbReference>
<dbReference type="PANTHER" id="PTHR46954:SF1">
    <property type="entry name" value="C2H2-TYPE DOMAIN-CONTAINING PROTEIN"/>
    <property type="match status" value="1"/>
</dbReference>